<keyword evidence="8" id="KW-0732">Signal</keyword>
<evidence type="ECO:0000256" key="5">
    <source>
        <dbReference type="ARBA" id="ARBA00023136"/>
    </source>
</evidence>
<dbReference type="Proteomes" id="UP000244677">
    <property type="component" value="Chromosome"/>
</dbReference>
<dbReference type="Pfam" id="PF13715">
    <property type="entry name" value="CarbopepD_reg_2"/>
    <property type="match status" value="1"/>
</dbReference>
<keyword evidence="3 7" id="KW-1134">Transmembrane beta strand</keyword>
<keyword evidence="4 7" id="KW-0812">Transmembrane</keyword>
<dbReference type="InterPro" id="IPR037066">
    <property type="entry name" value="Plug_dom_sf"/>
</dbReference>
<dbReference type="Gene3D" id="2.40.170.20">
    <property type="entry name" value="TonB-dependent receptor, beta-barrel domain"/>
    <property type="match status" value="1"/>
</dbReference>
<dbReference type="InterPro" id="IPR023996">
    <property type="entry name" value="TonB-dep_OMP_SusC/RagA"/>
</dbReference>
<dbReference type="PROSITE" id="PS52016">
    <property type="entry name" value="TONB_DEPENDENT_REC_3"/>
    <property type="match status" value="1"/>
</dbReference>
<evidence type="ECO:0000256" key="7">
    <source>
        <dbReference type="PROSITE-ProRule" id="PRU01360"/>
    </source>
</evidence>
<sequence length="980" mass="107651">MKLKNYLSLLLLCISTVTFAQTLNIKGTVTDATTKMALPGVSVVIKNTSFGTVTDLDGAFSINAASGEILIISYLGYNSKEVGVGSNSTLSITLTENTQSLDEVVVVGYGTQKKKDVTGAVSIVNSDKFENRSNTQVGSLIQGQAAGVQVVSNSGKPSEGFSIRIRGTNSINASSDPLYVVDGVPTTDTRSLNPADIETISILKDASSAAIYGAQGANGVVLITTKKGKSEKPIFSYDTYVSFTSVWKKLDVLNADQYIDLMQEQGREIPASLYGNNTNWQNEIFKTGFSTNHQISVSGKSNKTSYYLSGGFMQQEGAVRSSEMKRHNFKVNLSQEVSDWLKIGTNIAYTNYSDVDVTDNSNVNAGGVILGVLTTPQNIGVFNPDGKTYASNPFQGWENPVGSTDAAQREYVNQRLLGNLYTEISFIKDLKFRTNIGLDYSNAHNDYFLDPYSTSYGRAMKGIGRYKTYLTNFYIFDNTLTYAKTIGKHKIEALAGTVFQKTKWENSEIERRNFASDQITTPGAGSVIQTATADKREKTNSSYIARLNYDFDGKYLVTANFRADGSSNFGPKEKWGYFPSFSVGWRISQENFMESVEAISDLKLRAGWGIVGNDNVGEYAYLGRVGSGGNYPINGVILPGTYPSTIQNDGLKWEQSEQINVGLDMAFFNNRLTFSADAYVKNTSDVLLQTKLPTSTGFDNALVNVGKLRNKGLEFQLHSVNVKNDFTWETDLNISFNRNEVIDILGEEISDGRVADRDYITSIKAGEPLGLLYGYQWGGVNPTNGNALYIDRNGQATENPTSADRKVIGDANPDFTYGITNTFTYKSFGLNIFLQGSQGNDIFNATRLETEGMIDSKNQSTAVLNRWRQPGDITDIPRTNQVGDGSTNNSRLSTRFLEDGSYLRIKAVTFSYNFPKSVMEKMKISSLSLYATGENLFTITNYSGYDPEVNSYGASNTVRGVDYGTYPQTRNIIFGLRVSL</sequence>
<dbReference type="OrthoDB" id="9768177at2"/>
<evidence type="ECO:0000256" key="2">
    <source>
        <dbReference type="ARBA" id="ARBA00022448"/>
    </source>
</evidence>
<evidence type="ECO:0000313" key="11">
    <source>
        <dbReference type="Proteomes" id="UP000244677"/>
    </source>
</evidence>
<evidence type="ECO:0000256" key="4">
    <source>
        <dbReference type="ARBA" id="ARBA00022692"/>
    </source>
</evidence>
<organism evidence="10 11">
    <name type="scientific">Flavobacterium kingsejongi</name>
    <dbReference type="NCBI Taxonomy" id="1678728"/>
    <lineage>
        <taxon>Bacteria</taxon>
        <taxon>Pseudomonadati</taxon>
        <taxon>Bacteroidota</taxon>
        <taxon>Flavobacteriia</taxon>
        <taxon>Flavobacteriales</taxon>
        <taxon>Flavobacteriaceae</taxon>
        <taxon>Flavobacterium</taxon>
    </lineage>
</organism>
<dbReference type="InterPro" id="IPR008969">
    <property type="entry name" value="CarboxyPept-like_regulatory"/>
</dbReference>
<dbReference type="EMBL" id="CP020919">
    <property type="protein sequence ID" value="AWG24322.1"/>
    <property type="molecule type" value="Genomic_DNA"/>
</dbReference>
<keyword evidence="11" id="KW-1185">Reference proteome</keyword>
<dbReference type="InterPro" id="IPR023997">
    <property type="entry name" value="TonB-dep_OMP_SusC/RagA_CS"/>
</dbReference>
<dbReference type="InterPro" id="IPR039426">
    <property type="entry name" value="TonB-dep_rcpt-like"/>
</dbReference>
<dbReference type="SUPFAM" id="SSF56935">
    <property type="entry name" value="Porins"/>
    <property type="match status" value="1"/>
</dbReference>
<keyword evidence="6 7" id="KW-0998">Cell outer membrane</keyword>
<evidence type="ECO:0000313" key="10">
    <source>
        <dbReference type="EMBL" id="AWG24322.1"/>
    </source>
</evidence>
<dbReference type="NCBIfam" id="TIGR04056">
    <property type="entry name" value="OMP_RagA_SusC"/>
    <property type="match status" value="1"/>
</dbReference>
<dbReference type="GO" id="GO:0009279">
    <property type="term" value="C:cell outer membrane"/>
    <property type="evidence" value="ECO:0007669"/>
    <property type="project" value="UniProtKB-SubCell"/>
</dbReference>
<dbReference type="RefSeq" id="WP_108735969.1">
    <property type="nucleotide sequence ID" value="NZ_CP020919.1"/>
</dbReference>
<proteinExistence type="inferred from homology"/>
<evidence type="ECO:0000256" key="3">
    <source>
        <dbReference type="ARBA" id="ARBA00022452"/>
    </source>
</evidence>
<evidence type="ECO:0000256" key="6">
    <source>
        <dbReference type="ARBA" id="ARBA00023237"/>
    </source>
</evidence>
<evidence type="ECO:0000256" key="1">
    <source>
        <dbReference type="ARBA" id="ARBA00004571"/>
    </source>
</evidence>
<keyword evidence="5 7" id="KW-0472">Membrane</keyword>
<feature type="signal peptide" evidence="8">
    <location>
        <begin position="1"/>
        <end position="20"/>
    </location>
</feature>
<comment type="subcellular location">
    <subcellularLocation>
        <location evidence="1 7">Cell outer membrane</location>
        <topology evidence="1 7">Multi-pass membrane protein</topology>
    </subcellularLocation>
</comment>
<dbReference type="Pfam" id="PF07715">
    <property type="entry name" value="Plug"/>
    <property type="match status" value="1"/>
</dbReference>
<feature type="domain" description="TonB-dependent receptor plug" evidence="9">
    <location>
        <begin position="113"/>
        <end position="220"/>
    </location>
</feature>
<dbReference type="AlphaFoldDB" id="A0A2S1LKM9"/>
<dbReference type="InterPro" id="IPR012910">
    <property type="entry name" value="Plug_dom"/>
</dbReference>
<dbReference type="NCBIfam" id="TIGR04057">
    <property type="entry name" value="SusC_RagA_signa"/>
    <property type="match status" value="1"/>
</dbReference>
<protein>
    <submittedName>
        <fullName evidence="10">SusC/RagA family TonB-linked outer membrane protein</fullName>
    </submittedName>
</protein>
<dbReference type="Gene3D" id="2.170.130.10">
    <property type="entry name" value="TonB-dependent receptor, plug domain"/>
    <property type="match status" value="1"/>
</dbReference>
<reference evidence="10 11" key="1">
    <citation type="submission" date="2017-04" db="EMBL/GenBank/DDBJ databases">
        <title>Complete genome sequence of Flavobacterium kingsejong AJ004.</title>
        <authorList>
            <person name="Lee P.C."/>
        </authorList>
    </citation>
    <scope>NUCLEOTIDE SEQUENCE [LARGE SCALE GENOMIC DNA]</scope>
    <source>
        <strain evidence="10 11">AJ004</strain>
    </source>
</reference>
<dbReference type="SUPFAM" id="SSF49464">
    <property type="entry name" value="Carboxypeptidase regulatory domain-like"/>
    <property type="match status" value="1"/>
</dbReference>
<evidence type="ECO:0000259" key="9">
    <source>
        <dbReference type="Pfam" id="PF07715"/>
    </source>
</evidence>
<dbReference type="KEGG" id="fki:FK004_03310"/>
<name>A0A2S1LKM9_9FLAO</name>
<dbReference type="FunFam" id="2.170.130.10:FF:000008">
    <property type="entry name" value="SusC/RagA family TonB-linked outer membrane protein"/>
    <property type="match status" value="1"/>
</dbReference>
<comment type="similarity">
    <text evidence="7">Belongs to the TonB-dependent receptor family.</text>
</comment>
<dbReference type="Gene3D" id="2.60.40.1120">
    <property type="entry name" value="Carboxypeptidase-like, regulatory domain"/>
    <property type="match status" value="1"/>
</dbReference>
<dbReference type="InterPro" id="IPR036942">
    <property type="entry name" value="Beta-barrel_TonB_sf"/>
</dbReference>
<keyword evidence="2 7" id="KW-0813">Transport</keyword>
<evidence type="ECO:0000256" key="8">
    <source>
        <dbReference type="SAM" id="SignalP"/>
    </source>
</evidence>
<gene>
    <name evidence="10" type="ORF">FK004_03310</name>
</gene>
<accession>A0A2S1LKM9</accession>
<feature type="chain" id="PRO_5015596873" evidence="8">
    <location>
        <begin position="21"/>
        <end position="980"/>
    </location>
</feature>